<feature type="domain" description="C2H2-type" evidence="7">
    <location>
        <begin position="917"/>
        <end position="948"/>
    </location>
</feature>
<dbReference type="SMART" id="SM00868">
    <property type="entry name" value="zf-AD"/>
    <property type="match status" value="4"/>
</dbReference>
<dbReference type="PROSITE" id="PS00028">
    <property type="entry name" value="ZINC_FINGER_C2H2_1"/>
    <property type="match status" value="20"/>
</dbReference>
<feature type="domain" description="C2H2-type" evidence="7">
    <location>
        <begin position="442"/>
        <end position="470"/>
    </location>
</feature>
<evidence type="ECO:0008006" key="11">
    <source>
        <dbReference type="Google" id="ProtNLM"/>
    </source>
</evidence>
<keyword evidence="3 5" id="KW-0863">Zinc-finger</keyword>
<reference evidence="9" key="2">
    <citation type="submission" date="2022-06" db="UniProtKB">
        <authorList>
            <consortium name="EnsemblMetazoa"/>
        </authorList>
    </citation>
    <scope>IDENTIFICATION</scope>
    <source>
        <strain evidence="9">p50T (Dazao)</strain>
    </source>
</reference>
<evidence type="ECO:0000313" key="10">
    <source>
        <dbReference type="Proteomes" id="UP000005204"/>
    </source>
</evidence>
<feature type="binding site" evidence="6">
    <location>
        <position position="74"/>
    </location>
    <ligand>
        <name>Zn(2+)</name>
        <dbReference type="ChEBI" id="CHEBI:29105"/>
    </ligand>
</feature>
<reference evidence="10" key="1">
    <citation type="journal article" date="2008" name="Insect Biochem. Mol. Biol.">
        <title>The genome of a lepidopteran model insect, the silkworm Bombyx mori.</title>
        <authorList>
            <consortium name="International Silkworm Genome Consortium"/>
        </authorList>
    </citation>
    <scope>NUCLEOTIDE SEQUENCE [LARGE SCALE GENOMIC DNA]</scope>
    <source>
        <strain evidence="10">p50T</strain>
    </source>
</reference>
<feature type="domain" description="ZAD" evidence="8">
    <location>
        <begin position="21"/>
        <end position="101"/>
    </location>
</feature>
<feature type="domain" description="C2H2-type" evidence="7">
    <location>
        <begin position="676"/>
        <end position="698"/>
    </location>
</feature>
<dbReference type="GO" id="GO:0005634">
    <property type="term" value="C:nucleus"/>
    <property type="evidence" value="ECO:0007669"/>
    <property type="project" value="InterPro"/>
</dbReference>
<sequence length="1594" mass="182597">MTRQVDVKALISHLVRGDGAEKCRICMGETTEGQVYLGDTVMVDGEKPVTLAELLEQITGVEVTVEDNLPDVLCSACSFSALSAAEFRNFCQKAIEQWHNTVKLLEEVTTLHPVNASKIYAVVSDNEISITEDSLRQNKTIKHSPIKSKEYGKSLQCSCPNCGKTFSYASDLYDHLKGSTDLTRACYVCARIMSEDDLVEHLREKHNKKPFNCNKCAVLLRSYKHYKKHMADAHRPGVCTCGDCGRSFKSLPAYNAHLSVHTPKTCPKCSKLYRNQTCYLYHVKRCCELSRESREIHQTKNKLSVLVKSDQRSVKVGLRGSRNTECICDYCQKRFAGKKFVATHIQIVHMKSTHRPCVYCGKYLAAAHIPVHLKRHETLETFKCELCNIVLKSKLGYQQHLRLHSGEKPYVCKYCDERFSASSRRSEHVRKAHRQSDTVLRHSCAVCPAKFRLPYQLRKHVSSVHHIDKPGSFDCEICKVKFASCRALLVHHRNIHTVENSTLLPNKICKHCKSSLHDLTLFLKLCIDSFKRWSTTANYLANIGLEKNAATLYVVAANDFRTYRSKRKIENHSQLVKDLGAKISTRSARMKGPERSRMACPECGKCFKNAVRFNAHIRNLKIKYCTQCGRLMNLNSYGAHAENDHNARVFRCKKCPEVFARYSYLEKHKTKHIGVHCCVECKRSFRNATSLWTHLRKHRPAVCACGKKFTNGICFRKHGKTCVSNRGAVRYVCDYCSKEYSVRTTLKFHIFNAHMSLKKFQCDKCGKVFGNRSHLEEHGNSHNRVADRFVCVHCDAKFSTRRGHERHARKHDVADEDALPPGVCRHCSEDTMAAYNFRQLCDTSKKRWSSAAELLSRIHANADSGTLFFLYDDAILLLKDKISTTDTRAASELLNSKFDEETEQKPRKYQRSYQPPLECSCPECGKTFQNVQYLNYHLKSSLNCACRTCALVMQKRFIPEHMRVEHGVSVAHCRMCYAVFEDQESVKRHLLSSHGPNSFSCNTCGTGFSGQRALRAHMYSHTLFDCKSCSRTFENRKCFKHHQRGCKREVSPIESTFICDYCKIEYNKKPSLKVHIIQKHLNVLPYVCQKCGKRASTVAHLQSHLRTHNHVRKVFECHCGAKMTTELGYRLHQRIHSGEKPYECKRCGERFLSSSRRLDHIKRRHMGTQNMPHACDKCPARFLREDPLCPNGACVSCASSALAVQEFRMFVQNSQKSWYKVINSLSSITAPVVPQVKSLCAFVSSNDLSVQITKNYTTGDPKALVNRFQSRISRKPPKRLRVDRTGPDCACPDCGKTFSSPHFLNAHLMNSGQKEACLICGDVVLRRDPMLAHMKTVHKSTFYLCKECPLLFTTEADRVQHVAKHHKPGALTCSDCGRTFPRKESFDHHTQMHMVRTCRSCGCQFTNRGCYREHRSQCEPEAKPDVHGLPRTKRYNVRDPASFTCDYCNKTYSSRPQLKNHILWIHMDIRPHQCQWCGKRFYTPARLAEHSVVHTRVRNFECDICGAKLVSKMAAVYHKRRHTGERPYKCDDCGEGFISASRRTEHAKRRHNRGKRLQCPECPATFIRKCEVQKHRIKAHGVTEVYNIITDMKS</sequence>
<keyword evidence="2" id="KW-0677">Repeat</keyword>
<feature type="domain" description="C2H2-type" evidence="7">
    <location>
        <begin position="1142"/>
        <end position="1170"/>
    </location>
</feature>
<dbReference type="PANTHER" id="PTHR24379">
    <property type="entry name" value="KRAB AND ZINC FINGER DOMAIN-CONTAINING"/>
    <property type="match status" value="1"/>
</dbReference>
<evidence type="ECO:0000256" key="5">
    <source>
        <dbReference type="PROSITE-ProRule" id="PRU00042"/>
    </source>
</evidence>
<feature type="domain" description="C2H2-type" evidence="7">
    <location>
        <begin position="473"/>
        <end position="501"/>
    </location>
</feature>
<name>A0A8R2DJY2_BOMMO</name>
<dbReference type="PANTHER" id="PTHR24379:SF127">
    <property type="entry name" value="BLOODY FINGERS-RELATED"/>
    <property type="match status" value="1"/>
</dbReference>
<feature type="domain" description="C2H2-type" evidence="7">
    <location>
        <begin position="410"/>
        <end position="438"/>
    </location>
</feature>
<dbReference type="Pfam" id="PF00096">
    <property type="entry name" value="zf-C2H2"/>
    <property type="match status" value="10"/>
</dbReference>
<dbReference type="Gene3D" id="3.30.160.60">
    <property type="entry name" value="Classic Zinc Finger"/>
    <property type="match status" value="14"/>
</dbReference>
<dbReference type="GO" id="GO:0008270">
    <property type="term" value="F:zinc ion binding"/>
    <property type="evidence" value="ECO:0007669"/>
    <property type="project" value="UniProtKB-UniRule"/>
</dbReference>
<evidence type="ECO:0000256" key="2">
    <source>
        <dbReference type="ARBA" id="ARBA00022737"/>
    </source>
</evidence>
<dbReference type="FunFam" id="3.30.160.60:FF:000446">
    <property type="entry name" value="Zinc finger protein"/>
    <property type="match status" value="1"/>
</dbReference>
<dbReference type="Pfam" id="PF07776">
    <property type="entry name" value="zf-AD"/>
    <property type="match status" value="1"/>
</dbReference>
<proteinExistence type="predicted"/>
<feature type="domain" description="C2H2-type" evidence="7">
    <location>
        <begin position="1371"/>
        <end position="1393"/>
    </location>
</feature>
<evidence type="ECO:0000256" key="6">
    <source>
        <dbReference type="PROSITE-ProRule" id="PRU01263"/>
    </source>
</evidence>
<feature type="domain" description="C2H2-type" evidence="7">
    <location>
        <begin position="1024"/>
        <end position="1052"/>
    </location>
</feature>
<evidence type="ECO:0000259" key="8">
    <source>
        <dbReference type="PROSITE" id="PS51915"/>
    </source>
</evidence>
<protein>
    <recommendedName>
        <fullName evidence="11">Zinc finger protein 91</fullName>
    </recommendedName>
</protein>
<feature type="binding site" evidence="6">
    <location>
        <position position="26"/>
    </location>
    <ligand>
        <name>Zn(2+)</name>
        <dbReference type="ChEBI" id="CHEBI:29105"/>
    </ligand>
</feature>
<keyword evidence="4 6" id="KW-0862">Zinc</keyword>
<dbReference type="InterPro" id="IPR036236">
    <property type="entry name" value="Znf_C2H2_sf"/>
</dbReference>
<dbReference type="SUPFAM" id="SSF57716">
    <property type="entry name" value="Glucocorticoid receptor-like (DNA-binding domain)"/>
    <property type="match status" value="1"/>
</dbReference>
<dbReference type="PROSITE" id="PS50157">
    <property type="entry name" value="ZINC_FINGER_C2H2_2"/>
    <property type="match status" value="22"/>
</dbReference>
<evidence type="ECO:0000256" key="4">
    <source>
        <dbReference type="ARBA" id="ARBA00022833"/>
    </source>
</evidence>
<feature type="binding site" evidence="6">
    <location>
        <position position="77"/>
    </location>
    <ligand>
        <name>Zn(2+)</name>
        <dbReference type="ChEBI" id="CHEBI:29105"/>
    </ligand>
</feature>
<dbReference type="SMART" id="SM00355">
    <property type="entry name" value="ZnF_C2H2"/>
    <property type="match status" value="34"/>
</dbReference>
<feature type="domain" description="C2H2-type" evidence="7">
    <location>
        <begin position="1472"/>
        <end position="1499"/>
    </location>
</feature>
<feature type="domain" description="C2H2-type" evidence="7">
    <location>
        <begin position="789"/>
        <end position="816"/>
    </location>
</feature>
<feature type="domain" description="C2H2-type" evidence="7">
    <location>
        <begin position="1500"/>
        <end position="1527"/>
    </location>
</feature>
<feature type="domain" description="C2H2-type" evidence="7">
    <location>
        <begin position="999"/>
        <end position="1022"/>
    </location>
</feature>
<dbReference type="Proteomes" id="UP000005204">
    <property type="component" value="Unassembled WGS sequence"/>
</dbReference>
<feature type="domain" description="C2H2-type" evidence="7">
    <location>
        <begin position="1528"/>
        <end position="1556"/>
    </location>
</feature>
<dbReference type="InterPro" id="IPR013087">
    <property type="entry name" value="Znf_C2H2_type"/>
</dbReference>
<feature type="domain" description="C2H2-type" evidence="7">
    <location>
        <begin position="155"/>
        <end position="177"/>
    </location>
</feature>
<dbReference type="PROSITE" id="PS51915">
    <property type="entry name" value="ZAD"/>
    <property type="match status" value="1"/>
</dbReference>
<evidence type="ECO:0000313" key="9">
    <source>
        <dbReference type="EnsemblMetazoa" id="XP_021202947.1"/>
    </source>
</evidence>
<feature type="domain" description="C2H2-type" evidence="7">
    <location>
        <begin position="1115"/>
        <end position="1141"/>
    </location>
</feature>
<dbReference type="InterPro" id="IPR012934">
    <property type="entry name" value="Znf_AD"/>
</dbReference>
<evidence type="ECO:0000256" key="3">
    <source>
        <dbReference type="ARBA" id="ARBA00022771"/>
    </source>
</evidence>
<evidence type="ECO:0000259" key="7">
    <source>
        <dbReference type="PROSITE" id="PS50157"/>
    </source>
</evidence>
<feature type="domain" description="C2H2-type" evidence="7">
    <location>
        <begin position="650"/>
        <end position="674"/>
    </location>
</feature>
<feature type="domain" description="C2H2-type" evidence="7">
    <location>
        <begin position="760"/>
        <end position="782"/>
    </location>
</feature>
<keyword evidence="1 6" id="KW-0479">Metal-binding</keyword>
<feature type="binding site" evidence="6">
    <location>
        <position position="23"/>
    </location>
    <ligand>
        <name>Zn(2+)</name>
        <dbReference type="ChEBI" id="CHEBI:29105"/>
    </ligand>
</feature>
<feature type="domain" description="C2H2-type" evidence="7">
    <location>
        <begin position="1443"/>
        <end position="1471"/>
    </location>
</feature>
<feature type="domain" description="C2H2-type" evidence="7">
    <location>
        <begin position="239"/>
        <end position="266"/>
    </location>
</feature>
<dbReference type="EnsemblMetazoa" id="XM_021347272.2">
    <property type="protein sequence ID" value="XP_021202947.1"/>
    <property type="gene ID" value="LOC101739728"/>
</dbReference>
<organism evidence="9 10">
    <name type="scientific">Bombyx mori</name>
    <name type="common">Silk moth</name>
    <dbReference type="NCBI Taxonomy" id="7091"/>
    <lineage>
        <taxon>Eukaryota</taxon>
        <taxon>Metazoa</taxon>
        <taxon>Ecdysozoa</taxon>
        <taxon>Arthropoda</taxon>
        <taxon>Hexapoda</taxon>
        <taxon>Insecta</taxon>
        <taxon>Pterygota</taxon>
        <taxon>Neoptera</taxon>
        <taxon>Endopterygota</taxon>
        <taxon>Lepidoptera</taxon>
        <taxon>Glossata</taxon>
        <taxon>Ditrysia</taxon>
        <taxon>Bombycoidea</taxon>
        <taxon>Bombycidae</taxon>
        <taxon>Bombycinae</taxon>
        <taxon>Bombyx</taxon>
    </lineage>
</organism>
<evidence type="ECO:0000256" key="1">
    <source>
        <dbReference type="ARBA" id="ARBA00022723"/>
    </source>
</evidence>
<dbReference type="SUPFAM" id="SSF57667">
    <property type="entry name" value="beta-beta-alpha zinc fingers"/>
    <property type="match status" value="11"/>
</dbReference>
<feature type="domain" description="C2H2-type" evidence="7">
    <location>
        <begin position="731"/>
        <end position="759"/>
    </location>
</feature>
<accession>A0A8R2DJY2</accession>
<feature type="domain" description="C2H2-type" evidence="7">
    <location>
        <begin position="382"/>
        <end position="409"/>
    </location>
</feature>
<keyword evidence="10" id="KW-1185">Reference proteome</keyword>
<feature type="domain" description="C2H2-type" evidence="7">
    <location>
        <begin position="1086"/>
        <end position="1113"/>
    </location>
</feature>